<name>A0A517NAY3_9BACT</name>
<evidence type="ECO:0000259" key="3">
    <source>
        <dbReference type="Pfam" id="PF00561"/>
    </source>
</evidence>
<dbReference type="SUPFAM" id="SSF53474">
    <property type="entry name" value="alpha/beta-Hydrolases"/>
    <property type="match status" value="1"/>
</dbReference>
<feature type="transmembrane region" description="Helical" evidence="2">
    <location>
        <begin position="52"/>
        <end position="77"/>
    </location>
</feature>
<dbReference type="InterPro" id="IPR029058">
    <property type="entry name" value="AB_hydrolase_fold"/>
</dbReference>
<dbReference type="Gene3D" id="3.40.50.1820">
    <property type="entry name" value="alpha/beta hydrolase"/>
    <property type="match status" value="1"/>
</dbReference>
<evidence type="ECO:0000313" key="4">
    <source>
        <dbReference type="EMBL" id="QDT04295.1"/>
    </source>
</evidence>
<feature type="region of interest" description="Disordered" evidence="1">
    <location>
        <begin position="1"/>
        <end position="47"/>
    </location>
</feature>
<feature type="compositionally biased region" description="Basic and acidic residues" evidence="1">
    <location>
        <begin position="19"/>
        <end position="34"/>
    </location>
</feature>
<feature type="compositionally biased region" description="Polar residues" evidence="1">
    <location>
        <begin position="1"/>
        <end position="18"/>
    </location>
</feature>
<protein>
    <submittedName>
        <fullName evidence="4">Alpha/beta hydrolase family protein</fullName>
    </submittedName>
</protein>
<evidence type="ECO:0000256" key="2">
    <source>
        <dbReference type="SAM" id="Phobius"/>
    </source>
</evidence>
<dbReference type="KEGG" id="rlc:K227x_26850"/>
<feature type="region of interest" description="Disordered" evidence="1">
    <location>
        <begin position="319"/>
        <end position="348"/>
    </location>
</feature>
<dbReference type="EMBL" id="CP036525">
    <property type="protein sequence ID" value="QDT04295.1"/>
    <property type="molecule type" value="Genomic_DNA"/>
</dbReference>
<keyword evidence="2" id="KW-0472">Membrane</keyword>
<gene>
    <name evidence="4" type="ORF">K227x_26850</name>
</gene>
<dbReference type="Proteomes" id="UP000318538">
    <property type="component" value="Chromosome"/>
</dbReference>
<evidence type="ECO:0000256" key="1">
    <source>
        <dbReference type="SAM" id="MobiDB-lite"/>
    </source>
</evidence>
<dbReference type="PANTHER" id="PTHR12277">
    <property type="entry name" value="ALPHA/BETA HYDROLASE DOMAIN-CONTAINING PROTEIN"/>
    <property type="match status" value="1"/>
</dbReference>
<keyword evidence="4" id="KW-0378">Hydrolase</keyword>
<keyword evidence="5" id="KW-1185">Reference proteome</keyword>
<proteinExistence type="predicted"/>
<feature type="domain" description="AB hydrolase-1" evidence="3">
    <location>
        <begin position="125"/>
        <end position="231"/>
    </location>
</feature>
<feature type="compositionally biased region" description="Basic residues" evidence="1">
    <location>
        <begin position="35"/>
        <end position="47"/>
    </location>
</feature>
<dbReference type="GO" id="GO:0016787">
    <property type="term" value="F:hydrolase activity"/>
    <property type="evidence" value="ECO:0007669"/>
    <property type="project" value="UniProtKB-KW"/>
</dbReference>
<reference evidence="4 5" key="1">
    <citation type="submission" date="2019-02" db="EMBL/GenBank/DDBJ databases">
        <title>Deep-cultivation of Planctomycetes and their phenomic and genomic characterization uncovers novel biology.</title>
        <authorList>
            <person name="Wiegand S."/>
            <person name="Jogler M."/>
            <person name="Boedeker C."/>
            <person name="Pinto D."/>
            <person name="Vollmers J."/>
            <person name="Rivas-Marin E."/>
            <person name="Kohn T."/>
            <person name="Peeters S.H."/>
            <person name="Heuer A."/>
            <person name="Rast P."/>
            <person name="Oberbeckmann S."/>
            <person name="Bunk B."/>
            <person name="Jeske O."/>
            <person name="Meyerdierks A."/>
            <person name="Storesund J.E."/>
            <person name="Kallscheuer N."/>
            <person name="Luecker S."/>
            <person name="Lage O.M."/>
            <person name="Pohl T."/>
            <person name="Merkel B.J."/>
            <person name="Hornburger P."/>
            <person name="Mueller R.-W."/>
            <person name="Bruemmer F."/>
            <person name="Labrenz M."/>
            <person name="Spormann A.M."/>
            <person name="Op den Camp H."/>
            <person name="Overmann J."/>
            <person name="Amann R."/>
            <person name="Jetten M.S.M."/>
            <person name="Mascher T."/>
            <person name="Medema M.H."/>
            <person name="Devos D.P."/>
            <person name="Kaster A.-K."/>
            <person name="Ovreas L."/>
            <person name="Rohde M."/>
            <person name="Galperin M.Y."/>
            <person name="Jogler C."/>
        </authorList>
    </citation>
    <scope>NUCLEOTIDE SEQUENCE [LARGE SCALE GENOMIC DNA]</scope>
    <source>
        <strain evidence="4 5">K22_7</strain>
    </source>
</reference>
<accession>A0A517NAY3</accession>
<sequence length="348" mass="38520">MSNDDSSSAGKPATSTGAESERLKSRPQRPEMHQPTKRRTGRKKHKVVRSRGARLAISIVRIVILGYISILVALVFMEDRLVYPGAYMDDDFTTTSESPVKTVTYDSPGKITLAGRLVERTGSGNVVLFFHGNATKAKWLDRWLMQLSDTFDATVMAAEYRGFEDDVTPSERGVLEDCFAARDFLCQRYSIQPTDIILYGRSLGGGCAVALASRGGAKALILESTFDRLYKVASDRYPFVPTQLLMRNRFDSTARLTNYTGPLIQIHGTDDTIIAFDRGRALFDSSHSKQRHFIEIEGVDHNDAMPRRVITEAAEMLDQWSSDQLPAGEPSAAAEREPGDVADALSTD</sequence>
<evidence type="ECO:0000313" key="5">
    <source>
        <dbReference type="Proteomes" id="UP000318538"/>
    </source>
</evidence>
<keyword evidence="2" id="KW-1133">Transmembrane helix</keyword>
<dbReference type="RefSeq" id="WP_218933961.1">
    <property type="nucleotide sequence ID" value="NZ_CP036525.1"/>
</dbReference>
<keyword evidence="2" id="KW-0812">Transmembrane</keyword>
<dbReference type="InterPro" id="IPR000073">
    <property type="entry name" value="AB_hydrolase_1"/>
</dbReference>
<dbReference type="AlphaFoldDB" id="A0A517NAY3"/>
<dbReference type="Pfam" id="PF00561">
    <property type="entry name" value="Abhydrolase_1"/>
    <property type="match status" value="1"/>
</dbReference>
<organism evidence="4 5">
    <name type="scientific">Rubripirellula lacrimiformis</name>
    <dbReference type="NCBI Taxonomy" id="1930273"/>
    <lineage>
        <taxon>Bacteria</taxon>
        <taxon>Pseudomonadati</taxon>
        <taxon>Planctomycetota</taxon>
        <taxon>Planctomycetia</taxon>
        <taxon>Pirellulales</taxon>
        <taxon>Pirellulaceae</taxon>
        <taxon>Rubripirellula</taxon>
    </lineage>
</organism>
<dbReference type="PANTHER" id="PTHR12277:SF79">
    <property type="entry name" value="XAA-PRO DIPEPTIDYL-PEPTIDASE-RELATED"/>
    <property type="match status" value="1"/>
</dbReference>